<keyword evidence="4" id="KW-0445">Lipid transport</keyword>
<dbReference type="Pfam" id="PF00169">
    <property type="entry name" value="PH"/>
    <property type="match status" value="1"/>
</dbReference>
<feature type="compositionally biased region" description="Polar residues" evidence="8">
    <location>
        <begin position="234"/>
        <end position="248"/>
    </location>
</feature>
<feature type="compositionally biased region" description="Polar residues" evidence="8">
    <location>
        <begin position="709"/>
        <end position="727"/>
    </location>
</feature>
<dbReference type="InterPro" id="IPR000648">
    <property type="entry name" value="Oxysterol-bd"/>
</dbReference>
<dbReference type="FunFam" id="3.30.70.3490:FF:000033">
    <property type="match status" value="1"/>
</dbReference>
<feature type="region of interest" description="Disordered" evidence="8">
    <location>
        <begin position="497"/>
        <end position="552"/>
    </location>
</feature>
<proteinExistence type="inferred from homology"/>
<dbReference type="CDD" id="cd13292">
    <property type="entry name" value="PH_Osh1p_Osh2p_yeast"/>
    <property type="match status" value="1"/>
</dbReference>
<feature type="domain" description="PH" evidence="9">
    <location>
        <begin position="380"/>
        <end position="478"/>
    </location>
</feature>
<dbReference type="InterPro" id="IPR002110">
    <property type="entry name" value="Ankyrin_rpt"/>
</dbReference>
<dbReference type="PROSITE" id="PS50088">
    <property type="entry name" value="ANK_REPEAT"/>
    <property type="match status" value="2"/>
</dbReference>
<dbReference type="SMART" id="SM00248">
    <property type="entry name" value="ANK"/>
    <property type="match status" value="3"/>
</dbReference>
<dbReference type="GO" id="GO:0005635">
    <property type="term" value="C:nuclear envelope"/>
    <property type="evidence" value="ECO:0007669"/>
    <property type="project" value="TreeGrafter"/>
</dbReference>
<gene>
    <name evidence="10" type="ORF">BCR35DRAFT_287735</name>
</gene>
<dbReference type="PANTHER" id="PTHR10972">
    <property type="entry name" value="OXYSTEROL-BINDING PROTEIN-RELATED"/>
    <property type="match status" value="1"/>
</dbReference>
<dbReference type="PROSITE" id="PS50003">
    <property type="entry name" value="PH_DOMAIN"/>
    <property type="match status" value="1"/>
</dbReference>
<dbReference type="Gene3D" id="2.40.160.120">
    <property type="match status" value="1"/>
</dbReference>
<dbReference type="FunCoup" id="A0A1Y2G1P3">
    <property type="interactions" value="294"/>
</dbReference>
<dbReference type="EMBL" id="MCGR01000005">
    <property type="protein sequence ID" value="ORY89729.1"/>
    <property type="molecule type" value="Genomic_DNA"/>
</dbReference>
<dbReference type="InterPro" id="IPR037239">
    <property type="entry name" value="OSBP_sf"/>
</dbReference>
<dbReference type="Proteomes" id="UP000193467">
    <property type="component" value="Unassembled WGS sequence"/>
</dbReference>
<dbReference type="SMART" id="SM00233">
    <property type="entry name" value="PH"/>
    <property type="match status" value="1"/>
</dbReference>
<dbReference type="SUPFAM" id="SSF144000">
    <property type="entry name" value="Oxysterol-binding protein-like"/>
    <property type="match status" value="1"/>
</dbReference>
<feature type="repeat" description="ANK" evidence="6">
    <location>
        <begin position="301"/>
        <end position="333"/>
    </location>
</feature>
<dbReference type="GO" id="GO:0005886">
    <property type="term" value="C:plasma membrane"/>
    <property type="evidence" value="ECO:0007669"/>
    <property type="project" value="TreeGrafter"/>
</dbReference>
<organism evidence="10 11">
    <name type="scientific">Leucosporidium creatinivorum</name>
    <dbReference type="NCBI Taxonomy" id="106004"/>
    <lineage>
        <taxon>Eukaryota</taxon>
        <taxon>Fungi</taxon>
        <taxon>Dikarya</taxon>
        <taxon>Basidiomycota</taxon>
        <taxon>Pucciniomycotina</taxon>
        <taxon>Microbotryomycetes</taxon>
        <taxon>Leucosporidiales</taxon>
        <taxon>Leucosporidium</taxon>
    </lineage>
</organism>
<dbReference type="InterPro" id="IPR001849">
    <property type="entry name" value="PH_domain"/>
</dbReference>
<comment type="caution">
    <text evidence="10">The sequence shown here is derived from an EMBL/GenBank/DDBJ whole genome shotgun (WGS) entry which is preliminary data.</text>
</comment>
<feature type="repeat" description="ANK" evidence="6">
    <location>
        <begin position="143"/>
        <end position="176"/>
    </location>
</feature>
<keyword evidence="5" id="KW-0446">Lipid-binding</keyword>
<keyword evidence="3" id="KW-0597">Phosphoprotein</keyword>
<accession>A0A1Y2G1P3</accession>
<dbReference type="Gene3D" id="1.25.40.20">
    <property type="entry name" value="Ankyrin repeat-containing domain"/>
    <property type="match status" value="2"/>
</dbReference>
<dbReference type="GO" id="GO:0097038">
    <property type="term" value="C:perinuclear endoplasmic reticulum"/>
    <property type="evidence" value="ECO:0007669"/>
    <property type="project" value="TreeGrafter"/>
</dbReference>
<dbReference type="InParanoid" id="A0A1Y2G1P3"/>
<dbReference type="GO" id="GO:0006897">
    <property type="term" value="P:endocytosis"/>
    <property type="evidence" value="ECO:0007669"/>
    <property type="project" value="TreeGrafter"/>
</dbReference>
<dbReference type="GO" id="GO:0034727">
    <property type="term" value="P:piecemeal microautophagy of the nucleus"/>
    <property type="evidence" value="ECO:0007669"/>
    <property type="project" value="TreeGrafter"/>
</dbReference>
<feature type="region of interest" description="Disordered" evidence="8">
    <location>
        <begin position="1"/>
        <end position="34"/>
    </location>
</feature>
<protein>
    <submittedName>
        <fullName evidence="10">Oxysterol-binding protein-domain-containing protein</fullName>
    </submittedName>
</protein>
<dbReference type="Pfam" id="PF12796">
    <property type="entry name" value="Ank_2"/>
    <property type="match status" value="1"/>
</dbReference>
<evidence type="ECO:0000256" key="6">
    <source>
        <dbReference type="PROSITE-ProRule" id="PRU00023"/>
    </source>
</evidence>
<dbReference type="InterPro" id="IPR018494">
    <property type="entry name" value="Oxysterol-bd_CS"/>
</dbReference>
<dbReference type="GO" id="GO:0030011">
    <property type="term" value="P:maintenance of cell polarity"/>
    <property type="evidence" value="ECO:0007669"/>
    <property type="project" value="TreeGrafter"/>
</dbReference>
<dbReference type="Gene3D" id="3.30.70.3490">
    <property type="match status" value="1"/>
</dbReference>
<feature type="compositionally biased region" description="Polar residues" evidence="8">
    <location>
        <begin position="1"/>
        <end position="15"/>
    </location>
</feature>
<name>A0A1Y2G1P3_9BASI</name>
<dbReference type="PANTHER" id="PTHR10972:SF205">
    <property type="entry name" value="OXYSTEROL-BINDING PROTEIN 1"/>
    <property type="match status" value="1"/>
</dbReference>
<dbReference type="Pfam" id="PF01237">
    <property type="entry name" value="Oxysterol_BP"/>
    <property type="match status" value="1"/>
</dbReference>
<dbReference type="GO" id="GO:0006887">
    <property type="term" value="P:exocytosis"/>
    <property type="evidence" value="ECO:0007669"/>
    <property type="project" value="TreeGrafter"/>
</dbReference>
<comment type="similarity">
    <text evidence="1 7">Belongs to the OSBP family.</text>
</comment>
<dbReference type="Gene3D" id="2.30.29.30">
    <property type="entry name" value="Pleckstrin-homology domain (PH domain)/Phosphotyrosine-binding domain (PTB)"/>
    <property type="match status" value="1"/>
</dbReference>
<dbReference type="GO" id="GO:0005829">
    <property type="term" value="C:cytosol"/>
    <property type="evidence" value="ECO:0007669"/>
    <property type="project" value="TreeGrafter"/>
</dbReference>
<dbReference type="FunFam" id="2.40.160.120:FF:000017">
    <property type="entry name" value="Oxysterol-binding protein homolog C2F12.05c"/>
    <property type="match status" value="1"/>
</dbReference>
<sequence>MPTPFSFPSRSNTPGPTDRTETSTPVQRRPSAQKRMSVALQEGVAANTESLTALAAKAGPEESLRQYRLLEAIRGGDTATILPLLNAAPDAPGKRQNVSETGTLTADGGTSTPLHIAVRCGKHPTVEFVLKQQPGSLNAQDARGQTPLHLAASLNRVDVVALFLLEEQVDDMVKDNLGKTALEVAGGPDTATLISVSRSHYNEAYLALLAAYIASPTSEGTTSRHSHNSSTTSLVTSPKVAQNALPTISDSDAMPPPPVPTSPHVSAASGHVSNVAAEKLYHFIAKPRSRCIDFAARDQATGTTILHEAAKRKDLAVIKLAVSKGADILGRDKRGKLPIDSAKDERIKSVLRQAASSEGRALRAAASDPSAATAPLLGQPPAMRGYLSKWTNMARGYRTRWFVLDNGVLSYYRTQEDEGKASRGSINMSVANVVAPGVDKLKFEVNNKLGKSFPSFWLKGNHPVEVMRWVELLRQNADYAREGSAVTRTASNASTYAASIPPAAEDRLRRPSDLPKMHASTSGSSPAESFGDRDGSIIGDDETFNGESDQVPRSEDFDLLAQGTKTQLELTQQLLNSLVVREDGPPSTGSRPSSIHSVGSRQADVKEALKGSLSSLEGMLDEYIDVVAQRERYFVRKYEREIDAKRMWEDNMKEVAAQHAAMEVELQKASRDNTRRKRALQEVRANLATSPELDPSAVAAVEEGISQLNEDGSSTIPPSASRRTSAGSVRLAAHLSPDGTRSRAMSGSMSPTRAGRLRSGTMHTLNPRELEQVVDSALAGETGEASDDSDDDDEFFEAIEAGQIPISEDEGSSKRVPQIDSFTETLDLAPYKGYEHLRTALPLGDDTRPPVSLWAILKGSIGKDLTKISFPVFFNEPCSMLQRMAEDIEFSECLDGAASDPDSTKRIAFVAAFAASNYSSTIGRIAKPFNPMLGETFEYVSLDKKYRYVSEQVCHHPPISACIAQSPAWEYFGEVDAKSKFLGKSFEIRPTGIAHVNIRIPKEWAPDLPPAGDRWPNMVTEHYSWTKVTTSVSNFLFGNPIIDHYGDMVVTNHRTGDTCTLTFKPRGWRGGNACEIKGKVVDKAGQEHWDIAGKWSSQLVARRVGAGHGDLAPDASVPTTKNGEVAPEYIRLWKNSEKPPGMPFNLTPFAVTLNDTNPDLKSWLPPTDCRLRPDQHAFESGKFEHANNLKTELEEHQRATRRLREKGELPPHKARWFSRGKDADTGESYWQPAKTAEGLLEYWEERNRVGGLKAKGEKTEWNGVDPIFGDFQ</sequence>
<dbReference type="GO" id="GO:0006869">
    <property type="term" value="P:lipid transport"/>
    <property type="evidence" value="ECO:0007669"/>
    <property type="project" value="UniProtKB-KW"/>
</dbReference>
<dbReference type="STRING" id="106004.A0A1Y2G1P3"/>
<keyword evidence="6" id="KW-0040">ANK repeat</keyword>
<evidence type="ECO:0000259" key="9">
    <source>
        <dbReference type="PROSITE" id="PS50003"/>
    </source>
</evidence>
<dbReference type="SUPFAM" id="SSF48403">
    <property type="entry name" value="Ankyrin repeat"/>
    <property type="match status" value="1"/>
</dbReference>
<evidence type="ECO:0000256" key="1">
    <source>
        <dbReference type="ARBA" id="ARBA00008842"/>
    </source>
</evidence>
<evidence type="ECO:0000256" key="7">
    <source>
        <dbReference type="RuleBase" id="RU003844"/>
    </source>
</evidence>
<feature type="region of interest" description="Disordered" evidence="8">
    <location>
        <begin position="581"/>
        <end position="602"/>
    </location>
</feature>
<evidence type="ECO:0000256" key="4">
    <source>
        <dbReference type="ARBA" id="ARBA00023055"/>
    </source>
</evidence>
<dbReference type="OrthoDB" id="1854502at2759"/>
<evidence type="ECO:0000256" key="5">
    <source>
        <dbReference type="ARBA" id="ARBA00023121"/>
    </source>
</evidence>
<keyword evidence="11" id="KW-1185">Reference proteome</keyword>
<dbReference type="PROSITE" id="PS01013">
    <property type="entry name" value="OSBP"/>
    <property type="match status" value="1"/>
</dbReference>
<feature type="region of interest" description="Disordered" evidence="8">
    <location>
        <begin position="218"/>
        <end position="267"/>
    </location>
</feature>
<dbReference type="SUPFAM" id="SSF50729">
    <property type="entry name" value="PH domain-like"/>
    <property type="match status" value="1"/>
</dbReference>
<evidence type="ECO:0000256" key="3">
    <source>
        <dbReference type="ARBA" id="ARBA00022553"/>
    </source>
</evidence>
<feature type="region of interest" description="Disordered" evidence="8">
    <location>
        <begin position="709"/>
        <end position="759"/>
    </location>
</feature>
<evidence type="ECO:0000313" key="11">
    <source>
        <dbReference type="Proteomes" id="UP000193467"/>
    </source>
</evidence>
<dbReference type="InterPro" id="IPR036770">
    <property type="entry name" value="Ankyrin_rpt-contain_sf"/>
</dbReference>
<evidence type="ECO:0000256" key="2">
    <source>
        <dbReference type="ARBA" id="ARBA00022448"/>
    </source>
</evidence>
<dbReference type="GO" id="GO:0032934">
    <property type="term" value="F:sterol binding"/>
    <property type="evidence" value="ECO:0007669"/>
    <property type="project" value="TreeGrafter"/>
</dbReference>
<dbReference type="InterPro" id="IPR011993">
    <property type="entry name" value="PH-like_dom_sf"/>
</dbReference>
<feature type="compositionally biased region" description="Polar residues" evidence="8">
    <location>
        <begin position="587"/>
        <end position="600"/>
    </location>
</feature>
<reference evidence="10 11" key="1">
    <citation type="submission" date="2016-07" db="EMBL/GenBank/DDBJ databases">
        <title>Pervasive Adenine N6-methylation of Active Genes in Fungi.</title>
        <authorList>
            <consortium name="DOE Joint Genome Institute"/>
            <person name="Mondo S.J."/>
            <person name="Dannebaum R.O."/>
            <person name="Kuo R.C."/>
            <person name="Labutti K."/>
            <person name="Haridas S."/>
            <person name="Kuo A."/>
            <person name="Salamov A."/>
            <person name="Ahrendt S.R."/>
            <person name="Lipzen A."/>
            <person name="Sullivan W."/>
            <person name="Andreopoulos W.B."/>
            <person name="Clum A."/>
            <person name="Lindquist E."/>
            <person name="Daum C."/>
            <person name="Ramamoorthy G.K."/>
            <person name="Gryganskyi A."/>
            <person name="Culley D."/>
            <person name="Magnuson J.K."/>
            <person name="James T.Y."/>
            <person name="O'Malley M.A."/>
            <person name="Stajich J.E."/>
            <person name="Spatafora J.W."/>
            <person name="Visel A."/>
            <person name="Grigoriev I.V."/>
        </authorList>
    </citation>
    <scope>NUCLEOTIDE SEQUENCE [LARGE SCALE GENOMIC DNA]</scope>
    <source>
        <strain evidence="10 11">62-1032</strain>
    </source>
</reference>
<evidence type="ECO:0000256" key="8">
    <source>
        <dbReference type="SAM" id="MobiDB-lite"/>
    </source>
</evidence>
<feature type="compositionally biased region" description="Basic and acidic residues" evidence="8">
    <location>
        <begin position="504"/>
        <end position="516"/>
    </location>
</feature>
<evidence type="ECO:0000313" key="10">
    <source>
        <dbReference type="EMBL" id="ORY89729.1"/>
    </source>
</evidence>
<dbReference type="AlphaFoldDB" id="A0A1Y2G1P3"/>
<dbReference type="PROSITE" id="PS50297">
    <property type="entry name" value="ANK_REP_REGION"/>
    <property type="match status" value="2"/>
</dbReference>
<keyword evidence="2" id="KW-0813">Transport</keyword>